<sequence length="165" mass="18560">MISRSPSLFEIEDAAADQTTTRRMPDSGELVGLRLIIQLSPRQHQQQRPPLAVLRSSCLRSSPPLGASKCQKSLGDRPFVGPEFLKYCLCCCKKIDDDMDVFVYKGDQAFCSAACRGQHMAREERREIEILVRKRRDAFHSRRAAPGKIGGSSDRHCMVEITSFC</sequence>
<protein>
    <submittedName>
        <fullName evidence="1">Uncharacterized protein</fullName>
    </submittedName>
</protein>
<keyword evidence="2" id="KW-1185">Reference proteome</keyword>
<name>A0ACD5WRB2_AVESA</name>
<reference evidence="1" key="2">
    <citation type="submission" date="2025-09" db="UniProtKB">
        <authorList>
            <consortium name="EnsemblPlants"/>
        </authorList>
    </citation>
    <scope>IDENTIFICATION</scope>
</reference>
<dbReference type="Proteomes" id="UP001732700">
    <property type="component" value="Chromosome 4C"/>
</dbReference>
<accession>A0ACD5WRB2</accession>
<dbReference type="EnsemblPlants" id="AVESA.00010b.r2.4CG1278940.1">
    <property type="protein sequence ID" value="AVESA.00010b.r2.4CG1278940.1.CDS"/>
    <property type="gene ID" value="AVESA.00010b.r2.4CG1278940"/>
</dbReference>
<organism evidence="1 2">
    <name type="scientific">Avena sativa</name>
    <name type="common">Oat</name>
    <dbReference type="NCBI Taxonomy" id="4498"/>
    <lineage>
        <taxon>Eukaryota</taxon>
        <taxon>Viridiplantae</taxon>
        <taxon>Streptophyta</taxon>
        <taxon>Embryophyta</taxon>
        <taxon>Tracheophyta</taxon>
        <taxon>Spermatophyta</taxon>
        <taxon>Magnoliopsida</taxon>
        <taxon>Liliopsida</taxon>
        <taxon>Poales</taxon>
        <taxon>Poaceae</taxon>
        <taxon>BOP clade</taxon>
        <taxon>Pooideae</taxon>
        <taxon>Poodae</taxon>
        <taxon>Poeae</taxon>
        <taxon>Poeae Chloroplast Group 1 (Aveneae type)</taxon>
        <taxon>Aveninae</taxon>
        <taxon>Avena</taxon>
    </lineage>
</organism>
<reference evidence="1" key="1">
    <citation type="submission" date="2021-05" db="EMBL/GenBank/DDBJ databases">
        <authorList>
            <person name="Scholz U."/>
            <person name="Mascher M."/>
            <person name="Fiebig A."/>
        </authorList>
    </citation>
    <scope>NUCLEOTIDE SEQUENCE [LARGE SCALE GENOMIC DNA]</scope>
</reference>
<evidence type="ECO:0000313" key="1">
    <source>
        <dbReference type="EnsemblPlants" id="AVESA.00010b.r2.4CG1278940.1.CDS"/>
    </source>
</evidence>
<evidence type="ECO:0000313" key="2">
    <source>
        <dbReference type="Proteomes" id="UP001732700"/>
    </source>
</evidence>
<proteinExistence type="predicted"/>